<sequence length="73" mass="8825">MTLLVNLVKMRSGSRLFINHISPPGYWKEGGKRKLILVVRQDRYEVDEVRHVIFLKDWKIKVPFEGRLRWLVY</sequence>
<dbReference type="EMBL" id="JZWS03000023">
    <property type="protein sequence ID" value="MEW9492331.1"/>
    <property type="molecule type" value="Genomic_DNA"/>
</dbReference>
<name>A0ACC6TR19_9CREN</name>
<evidence type="ECO:0000313" key="1">
    <source>
        <dbReference type="EMBL" id="MEW9492331.1"/>
    </source>
</evidence>
<proteinExistence type="predicted"/>
<evidence type="ECO:0000313" key="2">
    <source>
        <dbReference type="Proteomes" id="UP000053480"/>
    </source>
</evidence>
<organism evidence="1 2">
    <name type="scientific">Candidatus Aramenus sulfurataquae</name>
    <dbReference type="NCBI Taxonomy" id="1326980"/>
    <lineage>
        <taxon>Archaea</taxon>
        <taxon>Thermoproteota</taxon>
        <taxon>Thermoprotei</taxon>
        <taxon>Sulfolobales</taxon>
        <taxon>Sulfolobaceae</taxon>
        <taxon>Candidatus Aramenus</taxon>
    </lineage>
</organism>
<comment type="caution">
    <text evidence="1">The sequence shown here is derived from an EMBL/GenBank/DDBJ whole genome shotgun (WGS) entry which is preliminary data.</text>
</comment>
<gene>
    <name evidence="1" type="ORF">TQ35_0009060</name>
</gene>
<accession>A0ACC6TR19</accession>
<protein>
    <submittedName>
        <fullName evidence="1">Uncharacterized protein</fullName>
    </submittedName>
</protein>
<dbReference type="Proteomes" id="UP000053480">
    <property type="component" value="Unassembled WGS sequence"/>
</dbReference>
<reference evidence="1" key="1">
    <citation type="submission" date="2024-07" db="EMBL/GenBank/DDBJ databases">
        <title>Metagenome and Metagenome-Assembled Genomes of Archaea from a hot spring from the geothermal field of Los Azufres, Mexico.</title>
        <authorList>
            <person name="Marin-Paredes R."/>
            <person name="Martinez-Romero E."/>
            <person name="Servin-Garciduenas L.E."/>
        </authorList>
    </citation>
    <scope>NUCLEOTIDE SEQUENCE</scope>
    <source>
        <strain evidence="1">AZ1-454</strain>
    </source>
</reference>